<dbReference type="RefSeq" id="WP_189109482.1">
    <property type="nucleotide sequence ID" value="NZ_BMMV01000016.1"/>
</dbReference>
<feature type="region of interest" description="Disordered" evidence="2">
    <location>
        <begin position="1"/>
        <end position="156"/>
    </location>
</feature>
<protein>
    <submittedName>
        <fullName evidence="6">LytR family transcriptional regulator</fullName>
    </submittedName>
</protein>
<keyword evidence="7" id="KW-1185">Reference proteome</keyword>
<feature type="transmembrane region" description="Helical" evidence="3">
    <location>
        <begin position="158"/>
        <end position="181"/>
    </location>
</feature>
<dbReference type="InterPro" id="IPR050922">
    <property type="entry name" value="LytR/CpsA/Psr_CW_biosynth"/>
</dbReference>
<keyword evidence="3" id="KW-0812">Transmembrane</keyword>
<evidence type="ECO:0000313" key="7">
    <source>
        <dbReference type="Proteomes" id="UP000660265"/>
    </source>
</evidence>
<name>A0ABQ2EEM4_9ACTN</name>
<evidence type="ECO:0000259" key="5">
    <source>
        <dbReference type="Pfam" id="PF13399"/>
    </source>
</evidence>
<dbReference type="Proteomes" id="UP000660265">
    <property type="component" value="Unassembled WGS sequence"/>
</dbReference>
<feature type="compositionally biased region" description="Basic and acidic residues" evidence="2">
    <location>
        <begin position="64"/>
        <end position="76"/>
    </location>
</feature>
<dbReference type="NCBIfam" id="TIGR00350">
    <property type="entry name" value="lytR_cpsA_psr"/>
    <property type="match status" value="1"/>
</dbReference>
<dbReference type="Gene3D" id="3.30.70.2390">
    <property type="match status" value="1"/>
</dbReference>
<evidence type="ECO:0000313" key="6">
    <source>
        <dbReference type="EMBL" id="GGK09306.1"/>
    </source>
</evidence>
<dbReference type="Gene3D" id="3.40.630.190">
    <property type="entry name" value="LCP protein"/>
    <property type="match status" value="1"/>
</dbReference>
<feature type="compositionally biased region" description="Basic residues" evidence="2">
    <location>
        <begin position="143"/>
        <end position="156"/>
    </location>
</feature>
<dbReference type="PANTHER" id="PTHR33392:SF6">
    <property type="entry name" value="POLYISOPRENYL-TEICHOIC ACID--PEPTIDOGLYCAN TEICHOIC ACID TRANSFERASE TAGU"/>
    <property type="match status" value="1"/>
</dbReference>
<feature type="compositionally biased region" description="Low complexity" evidence="2">
    <location>
        <begin position="131"/>
        <end position="142"/>
    </location>
</feature>
<accession>A0ABQ2EEM4</accession>
<gene>
    <name evidence="6" type="ORF">GCM10011583_46580</name>
</gene>
<feature type="compositionally biased region" description="Low complexity" evidence="2">
    <location>
        <begin position="89"/>
        <end position="118"/>
    </location>
</feature>
<dbReference type="InterPro" id="IPR004474">
    <property type="entry name" value="LytR_CpsA_psr"/>
</dbReference>
<evidence type="ECO:0000259" key="4">
    <source>
        <dbReference type="Pfam" id="PF03816"/>
    </source>
</evidence>
<comment type="similarity">
    <text evidence="1">Belongs to the LytR/CpsA/Psr (LCP) family.</text>
</comment>
<keyword evidence="3" id="KW-0472">Membrane</keyword>
<comment type="caution">
    <text evidence="6">The sequence shown here is derived from an EMBL/GenBank/DDBJ whole genome shotgun (WGS) entry which is preliminary data.</text>
</comment>
<dbReference type="InterPro" id="IPR027381">
    <property type="entry name" value="LytR/CpsA/Psr_C"/>
</dbReference>
<sequence length="628" mass="65699">MDAHSRGESGGIDPADQWVLNPQTGNYELRLNHSEGQPSAPSRDAGNGSGAPRRSRNTPPTDDGSPRGRSARDRRAPGAAGAGAGAGAAAGADGASDGAGARIPRARNSSGSTGASGTSRRDVPGQRGRRAANNADSGAAAAGRRKRKAPSKSRKKKILGWTGGITAFVLIGGAGAAYYAYQELNGNIKTIDVQGAGGGFKKDQAVNILVIGTDKRTGAGNESYGDKNSVGHADTTILFHVSKDRTNATALSIPRDLITDIPDCETKTEEGTKVIPGEQGVRFNTSLGQAERDPGCTMRTVEELTGLPVHHFMMADFNAVKTLTSAVGGVEVCVAKDVDDPDSHLKLTKGKHVIKGEQALAFVRTRHSFGNESDLDRIQTQQQFLGSLIRKMKSSETLTNPAKLWDLATAATDALTVDTGIGSIEKLRDVGMELAKVNPKNISFTTLPVIDNPAEVVKATVVVNEAQAKPLFAMMQSDTSLTEVKQKEKAAKSKQAALLKGTKADPADVRVDVFNGGGPQGSAQETLAWLQNEEGVNKSTNKGNAPEDLAKTSLEYAPNQADQARRLADMMGLPAEAMKPGKEDAVGLEAMTLTLGADFKGAGIPIVGPAKAPEGVQKVEADKQVCAK</sequence>
<reference evidence="7" key="1">
    <citation type="journal article" date="2019" name="Int. J. Syst. Evol. Microbiol.">
        <title>The Global Catalogue of Microorganisms (GCM) 10K type strain sequencing project: providing services to taxonomists for standard genome sequencing and annotation.</title>
        <authorList>
            <consortium name="The Broad Institute Genomics Platform"/>
            <consortium name="The Broad Institute Genome Sequencing Center for Infectious Disease"/>
            <person name="Wu L."/>
            <person name="Ma J."/>
        </authorList>
    </citation>
    <scope>NUCLEOTIDE SEQUENCE [LARGE SCALE GENOMIC DNA]</scope>
    <source>
        <strain evidence="7">CGMCC 4.7275</strain>
    </source>
</reference>
<feature type="domain" description="Cell envelope-related transcriptional attenuator" evidence="4">
    <location>
        <begin position="232"/>
        <end position="394"/>
    </location>
</feature>
<evidence type="ECO:0000256" key="1">
    <source>
        <dbReference type="ARBA" id="ARBA00006068"/>
    </source>
</evidence>
<dbReference type="Pfam" id="PF13399">
    <property type="entry name" value="LytR_C"/>
    <property type="match status" value="1"/>
</dbReference>
<proteinExistence type="inferred from homology"/>
<evidence type="ECO:0000256" key="3">
    <source>
        <dbReference type="SAM" id="Phobius"/>
    </source>
</evidence>
<evidence type="ECO:0000256" key="2">
    <source>
        <dbReference type="SAM" id="MobiDB-lite"/>
    </source>
</evidence>
<feature type="domain" description="LytR/CpsA/Psr regulator C-terminal" evidence="5">
    <location>
        <begin position="508"/>
        <end position="599"/>
    </location>
</feature>
<keyword evidence="3" id="KW-1133">Transmembrane helix</keyword>
<dbReference type="Pfam" id="PF03816">
    <property type="entry name" value="LytR_cpsA_psr"/>
    <property type="match status" value="1"/>
</dbReference>
<organism evidence="6 7">
    <name type="scientific">Streptomyces camponoticapitis</name>
    <dbReference type="NCBI Taxonomy" id="1616125"/>
    <lineage>
        <taxon>Bacteria</taxon>
        <taxon>Bacillati</taxon>
        <taxon>Actinomycetota</taxon>
        <taxon>Actinomycetes</taxon>
        <taxon>Kitasatosporales</taxon>
        <taxon>Streptomycetaceae</taxon>
        <taxon>Streptomyces</taxon>
    </lineage>
</organism>
<dbReference type="PANTHER" id="PTHR33392">
    <property type="entry name" value="POLYISOPRENYL-TEICHOIC ACID--PEPTIDOGLYCAN TEICHOIC ACID TRANSFERASE TAGU"/>
    <property type="match status" value="1"/>
</dbReference>
<dbReference type="EMBL" id="BMMV01000016">
    <property type="protein sequence ID" value="GGK09306.1"/>
    <property type="molecule type" value="Genomic_DNA"/>
</dbReference>